<dbReference type="Proteomes" id="UP000290517">
    <property type="component" value="Unassembled WGS sequence"/>
</dbReference>
<gene>
    <name evidence="4 7" type="primary">fliE</name>
    <name evidence="6" type="ORF">EQW73_15115</name>
    <name evidence="7" type="ORF">EQW78_13095</name>
</gene>
<comment type="caution">
    <text evidence="7">The sequence shown here is derived from an EMBL/GenBank/DDBJ whole genome shotgun (WGS) entry which is preliminary data.</text>
</comment>
<name>A0A4Q1KS38_9CELL</name>
<dbReference type="PANTHER" id="PTHR34653">
    <property type="match status" value="1"/>
</dbReference>
<dbReference type="GO" id="GO:0003774">
    <property type="term" value="F:cytoskeletal motor activity"/>
    <property type="evidence" value="ECO:0007669"/>
    <property type="project" value="InterPro"/>
</dbReference>
<reference evidence="8 9" key="1">
    <citation type="submission" date="2019-01" db="EMBL/GenBank/DDBJ databases">
        <title>Oerskovia turbata Genome sequencing and assembly.</title>
        <authorList>
            <person name="Dou T."/>
        </authorList>
    </citation>
    <scope>NUCLEOTIDE SEQUENCE [LARGE SCALE GENOMIC DNA]</scope>
    <source>
        <strain evidence="7 8">JCM12123</strain>
        <strain evidence="6 9">JCM3160</strain>
    </source>
</reference>
<evidence type="ECO:0000256" key="1">
    <source>
        <dbReference type="ARBA" id="ARBA00004117"/>
    </source>
</evidence>
<proteinExistence type="inferred from homology"/>
<comment type="subcellular location">
    <subcellularLocation>
        <location evidence="1 4">Bacterial flagellum basal body</location>
    </subcellularLocation>
</comment>
<dbReference type="AlphaFoldDB" id="A0A4Q1KS38"/>
<dbReference type="PRINTS" id="PR01006">
    <property type="entry name" value="FLGHOOKFLIE"/>
</dbReference>
<protein>
    <recommendedName>
        <fullName evidence="4 5">Flagellar hook-basal body complex protein FliE</fullName>
    </recommendedName>
</protein>
<evidence type="ECO:0000256" key="3">
    <source>
        <dbReference type="ARBA" id="ARBA00023143"/>
    </source>
</evidence>
<keyword evidence="7" id="KW-0969">Cilium</keyword>
<evidence type="ECO:0000256" key="5">
    <source>
        <dbReference type="NCBIfam" id="TIGR00205"/>
    </source>
</evidence>
<dbReference type="NCBIfam" id="TIGR00205">
    <property type="entry name" value="fliE"/>
    <property type="match status" value="1"/>
</dbReference>
<evidence type="ECO:0000313" key="8">
    <source>
        <dbReference type="Proteomes" id="UP000289805"/>
    </source>
</evidence>
<dbReference type="GO" id="GO:0071973">
    <property type="term" value="P:bacterial-type flagellum-dependent cell motility"/>
    <property type="evidence" value="ECO:0007669"/>
    <property type="project" value="InterPro"/>
</dbReference>
<evidence type="ECO:0000313" key="6">
    <source>
        <dbReference type="EMBL" id="RXR23648.1"/>
    </source>
</evidence>
<keyword evidence="9" id="KW-1185">Reference proteome</keyword>
<dbReference type="STRING" id="1713.GCA_000718325_02597"/>
<sequence>MPVSPIEPTTATGYLSGAEAASALSGLSPSTATASTGRVGASAFAEVLGGAVDSTQQLQATSNELAIAAVSGDLADIHQATIASTRAATTLELVATVRNKAVDAFNEIMRMQA</sequence>
<dbReference type="Proteomes" id="UP000289805">
    <property type="component" value="Unassembled WGS sequence"/>
</dbReference>
<keyword evidence="7" id="KW-0966">Cell projection</keyword>
<dbReference type="InterPro" id="IPR001624">
    <property type="entry name" value="FliE"/>
</dbReference>
<evidence type="ECO:0000313" key="9">
    <source>
        <dbReference type="Proteomes" id="UP000290517"/>
    </source>
</evidence>
<accession>A0A4Q1KS38</accession>
<keyword evidence="7" id="KW-0282">Flagellum</keyword>
<dbReference type="GO" id="GO:0005198">
    <property type="term" value="F:structural molecule activity"/>
    <property type="evidence" value="ECO:0007669"/>
    <property type="project" value="UniProtKB-UniRule"/>
</dbReference>
<organism evidence="7 8">
    <name type="scientific">Oerskovia turbata</name>
    <dbReference type="NCBI Taxonomy" id="1713"/>
    <lineage>
        <taxon>Bacteria</taxon>
        <taxon>Bacillati</taxon>
        <taxon>Actinomycetota</taxon>
        <taxon>Actinomycetes</taxon>
        <taxon>Micrococcales</taxon>
        <taxon>Cellulomonadaceae</taxon>
        <taxon>Oerskovia</taxon>
    </lineage>
</organism>
<evidence type="ECO:0000313" key="7">
    <source>
        <dbReference type="EMBL" id="RXR32918.1"/>
    </source>
</evidence>
<dbReference type="OrthoDB" id="3268318at2"/>
<dbReference type="GO" id="GO:0009425">
    <property type="term" value="C:bacterial-type flagellum basal body"/>
    <property type="evidence" value="ECO:0007669"/>
    <property type="project" value="UniProtKB-SubCell"/>
</dbReference>
<dbReference type="Pfam" id="PF02049">
    <property type="entry name" value="FliE"/>
    <property type="match status" value="1"/>
</dbReference>
<evidence type="ECO:0000256" key="4">
    <source>
        <dbReference type="HAMAP-Rule" id="MF_00724"/>
    </source>
</evidence>
<dbReference type="RefSeq" id="WP_030152089.1">
    <property type="nucleotide sequence ID" value="NZ_JOFV01000011.1"/>
</dbReference>
<dbReference type="EMBL" id="SDJR01000010">
    <property type="protein sequence ID" value="RXR23648.1"/>
    <property type="molecule type" value="Genomic_DNA"/>
</dbReference>
<dbReference type="EMBL" id="SDJQ01000016">
    <property type="protein sequence ID" value="RXR32918.1"/>
    <property type="molecule type" value="Genomic_DNA"/>
</dbReference>
<keyword evidence="3 4" id="KW-0975">Bacterial flagellum</keyword>
<dbReference type="HAMAP" id="MF_00724">
    <property type="entry name" value="FliE"/>
    <property type="match status" value="1"/>
</dbReference>
<evidence type="ECO:0000256" key="2">
    <source>
        <dbReference type="ARBA" id="ARBA00009272"/>
    </source>
</evidence>
<comment type="similarity">
    <text evidence="2 4">Belongs to the FliE family.</text>
</comment>
<dbReference type="PANTHER" id="PTHR34653:SF1">
    <property type="entry name" value="FLAGELLAR HOOK-BASAL BODY COMPLEX PROTEIN FLIE"/>
    <property type="match status" value="1"/>
</dbReference>